<evidence type="ECO:0000256" key="4">
    <source>
        <dbReference type="ARBA" id="ARBA00022771"/>
    </source>
</evidence>
<evidence type="ECO:0000256" key="5">
    <source>
        <dbReference type="ARBA" id="ARBA00022833"/>
    </source>
</evidence>
<dbReference type="Pfam" id="PF00096">
    <property type="entry name" value="zf-C2H2"/>
    <property type="match status" value="2"/>
</dbReference>
<dbReference type="InterPro" id="IPR013087">
    <property type="entry name" value="Znf_C2H2_type"/>
</dbReference>
<evidence type="ECO:0000259" key="8">
    <source>
        <dbReference type="PROSITE" id="PS50157"/>
    </source>
</evidence>
<keyword evidence="3" id="KW-0677">Repeat</keyword>
<evidence type="ECO:0000256" key="7">
    <source>
        <dbReference type="PROSITE-ProRule" id="PRU00042"/>
    </source>
</evidence>
<dbReference type="Gene3D" id="3.30.160.60">
    <property type="entry name" value="Classic Zinc Finger"/>
    <property type="match status" value="3"/>
</dbReference>
<keyword evidence="4 7" id="KW-0863">Zinc-finger</keyword>
<evidence type="ECO:0000313" key="9">
    <source>
        <dbReference type="EMBL" id="WAR17453.1"/>
    </source>
</evidence>
<reference evidence="9" key="1">
    <citation type="submission" date="2022-11" db="EMBL/GenBank/DDBJ databases">
        <title>Centuries of genome instability and evolution in soft-shell clam transmissible cancer (bioRxiv).</title>
        <authorList>
            <person name="Hart S.F.M."/>
            <person name="Yonemitsu M.A."/>
            <person name="Giersch R.M."/>
            <person name="Beal B.F."/>
            <person name="Arriagada G."/>
            <person name="Davis B.W."/>
            <person name="Ostrander E.A."/>
            <person name="Goff S.P."/>
            <person name="Metzger M.J."/>
        </authorList>
    </citation>
    <scope>NUCLEOTIDE SEQUENCE</scope>
    <source>
        <strain evidence="9">MELC-2E11</strain>
        <tissue evidence="9">Siphon/mantle</tissue>
    </source>
</reference>
<feature type="domain" description="C2H2-type" evidence="8">
    <location>
        <begin position="49"/>
        <end position="76"/>
    </location>
</feature>
<proteinExistence type="predicted"/>
<dbReference type="PANTHER" id="PTHR24394:SF29">
    <property type="entry name" value="MYONEURIN"/>
    <property type="match status" value="1"/>
</dbReference>
<dbReference type="Proteomes" id="UP001164746">
    <property type="component" value="Chromosome 10"/>
</dbReference>
<name>A0ABY7F9U3_MYAAR</name>
<evidence type="ECO:0000256" key="3">
    <source>
        <dbReference type="ARBA" id="ARBA00022737"/>
    </source>
</evidence>
<dbReference type="InterPro" id="IPR036236">
    <property type="entry name" value="Znf_C2H2_sf"/>
</dbReference>
<evidence type="ECO:0000256" key="1">
    <source>
        <dbReference type="ARBA" id="ARBA00004123"/>
    </source>
</evidence>
<keyword evidence="2" id="KW-0479">Metal-binding</keyword>
<comment type="subcellular location">
    <subcellularLocation>
        <location evidence="1">Nucleus</location>
    </subcellularLocation>
</comment>
<evidence type="ECO:0000256" key="6">
    <source>
        <dbReference type="ARBA" id="ARBA00023242"/>
    </source>
</evidence>
<organism evidence="9 10">
    <name type="scientific">Mya arenaria</name>
    <name type="common">Soft-shell clam</name>
    <dbReference type="NCBI Taxonomy" id="6604"/>
    <lineage>
        <taxon>Eukaryota</taxon>
        <taxon>Metazoa</taxon>
        <taxon>Spiralia</taxon>
        <taxon>Lophotrochozoa</taxon>
        <taxon>Mollusca</taxon>
        <taxon>Bivalvia</taxon>
        <taxon>Autobranchia</taxon>
        <taxon>Heteroconchia</taxon>
        <taxon>Euheterodonta</taxon>
        <taxon>Imparidentia</taxon>
        <taxon>Neoheterodontei</taxon>
        <taxon>Myida</taxon>
        <taxon>Myoidea</taxon>
        <taxon>Myidae</taxon>
        <taxon>Mya</taxon>
    </lineage>
</organism>
<dbReference type="SMART" id="SM00355">
    <property type="entry name" value="ZnF_C2H2"/>
    <property type="match status" value="3"/>
</dbReference>
<gene>
    <name evidence="9" type="ORF">MAR_032047</name>
</gene>
<keyword evidence="5" id="KW-0862">Zinc</keyword>
<evidence type="ECO:0000313" key="10">
    <source>
        <dbReference type="Proteomes" id="UP001164746"/>
    </source>
</evidence>
<evidence type="ECO:0000256" key="2">
    <source>
        <dbReference type="ARBA" id="ARBA00022723"/>
    </source>
</evidence>
<dbReference type="PROSITE" id="PS50157">
    <property type="entry name" value="ZINC_FINGER_C2H2_2"/>
    <property type="match status" value="3"/>
</dbReference>
<feature type="domain" description="C2H2-type" evidence="8">
    <location>
        <begin position="122"/>
        <end position="150"/>
    </location>
</feature>
<sequence length="151" mass="17341">MAYFLCTAITKCTIVDIVRKSLETDVTFLGMSGHIQERNHLVVTREKPYKCEECGKAFALKGNMNKHKIIHTNRSWLDSGEVDNVLIMKLGSKHTCRYCSKQFQGKSDVTRHERLHTGEKPYVCPHCSKGFAQKVNMRKHALFKHSSLMKN</sequence>
<keyword evidence="10" id="KW-1185">Reference proteome</keyword>
<accession>A0ABY7F9U3</accession>
<feature type="domain" description="C2H2-type" evidence="8">
    <location>
        <begin position="94"/>
        <end position="121"/>
    </location>
</feature>
<dbReference type="PANTHER" id="PTHR24394">
    <property type="entry name" value="ZINC FINGER PROTEIN"/>
    <property type="match status" value="1"/>
</dbReference>
<dbReference type="PROSITE" id="PS00028">
    <property type="entry name" value="ZINC_FINGER_C2H2_1"/>
    <property type="match status" value="3"/>
</dbReference>
<dbReference type="EMBL" id="CP111021">
    <property type="protein sequence ID" value="WAR17453.1"/>
    <property type="molecule type" value="Genomic_DNA"/>
</dbReference>
<protein>
    <submittedName>
        <fullName evidence="9">ZN568-like protein</fullName>
    </submittedName>
</protein>
<keyword evidence="6" id="KW-0539">Nucleus</keyword>
<dbReference type="SUPFAM" id="SSF57667">
    <property type="entry name" value="beta-beta-alpha zinc fingers"/>
    <property type="match status" value="2"/>
</dbReference>